<reference evidence="2" key="1">
    <citation type="submission" date="2022-07" db="EMBL/GenBank/DDBJ databases">
        <title>Phylogenomic reconstructions and comparative analyses of Kickxellomycotina fungi.</title>
        <authorList>
            <person name="Reynolds N.K."/>
            <person name="Stajich J.E."/>
            <person name="Barry K."/>
            <person name="Grigoriev I.V."/>
            <person name="Crous P."/>
            <person name="Smith M.E."/>
        </authorList>
    </citation>
    <scope>NUCLEOTIDE SEQUENCE</scope>
    <source>
        <strain evidence="2">BCRC 34882</strain>
    </source>
</reference>
<evidence type="ECO:0000256" key="1">
    <source>
        <dbReference type="SAM" id="MobiDB-lite"/>
    </source>
</evidence>
<feature type="region of interest" description="Disordered" evidence="1">
    <location>
        <begin position="27"/>
        <end position="48"/>
    </location>
</feature>
<evidence type="ECO:0000313" key="2">
    <source>
        <dbReference type="EMBL" id="KAJ1988169.1"/>
    </source>
</evidence>
<sequence>MDAGNGEQSALSLSGTMTRISLNVATTTSATSNDESESSDSNNNSNTPMPRVCLEEAYASKAIHIACSLLPDTAAITCGSVFRADGKTPMEHAVEYIWQLGLEHPESSLVPNGDYDCILTLQFVNSWAAHVLPALICSPLASPTADLARISRWIASRRRSLKLRGPFWNGRSLCIAEVIVAPFADALLHSDSGFIPDTQEFSTVATWLAAVRCALPSI</sequence>
<name>A0ABQ8PFJ7_9FUNG</name>
<organism evidence="2 3">
    <name type="scientific">Coemansia umbellata</name>
    <dbReference type="NCBI Taxonomy" id="1424467"/>
    <lineage>
        <taxon>Eukaryota</taxon>
        <taxon>Fungi</taxon>
        <taxon>Fungi incertae sedis</taxon>
        <taxon>Zoopagomycota</taxon>
        <taxon>Kickxellomycotina</taxon>
        <taxon>Kickxellomycetes</taxon>
        <taxon>Kickxellales</taxon>
        <taxon>Kickxellaceae</taxon>
        <taxon>Coemansia</taxon>
    </lineage>
</organism>
<dbReference type="Proteomes" id="UP001151295">
    <property type="component" value="Unassembled WGS sequence"/>
</dbReference>
<accession>A0ABQ8PFJ7</accession>
<evidence type="ECO:0000313" key="3">
    <source>
        <dbReference type="Proteomes" id="UP001151295"/>
    </source>
</evidence>
<proteinExistence type="predicted"/>
<gene>
    <name evidence="2" type="ORF">EDC05_005434</name>
</gene>
<keyword evidence="3" id="KW-1185">Reference proteome</keyword>
<feature type="compositionally biased region" description="Low complexity" evidence="1">
    <location>
        <begin position="27"/>
        <end position="47"/>
    </location>
</feature>
<protein>
    <submittedName>
        <fullName evidence="2">Uncharacterized protein</fullName>
    </submittedName>
</protein>
<comment type="caution">
    <text evidence="2">The sequence shown here is derived from an EMBL/GenBank/DDBJ whole genome shotgun (WGS) entry which is preliminary data.</text>
</comment>
<dbReference type="EMBL" id="JANBQD010000103">
    <property type="protein sequence ID" value="KAJ1988169.1"/>
    <property type="molecule type" value="Genomic_DNA"/>
</dbReference>